<keyword evidence="3 12" id="KW-0813">Transport</keyword>
<proteinExistence type="inferred from homology"/>
<keyword evidence="6" id="KW-0999">Mitochondrion inner membrane</keyword>
<dbReference type="Proteomes" id="UP001498771">
    <property type="component" value="Unassembled WGS sequence"/>
</dbReference>
<keyword evidence="9" id="KW-0496">Mitochondrion</keyword>
<dbReference type="PANTHER" id="PTHR45678:SF9">
    <property type="entry name" value="CALCIUM-BINDING MITOCHONDRIAL CARRIER PROTEIN ARALAR1"/>
    <property type="match status" value="1"/>
</dbReference>
<evidence type="ECO:0000256" key="9">
    <source>
        <dbReference type="ARBA" id="ARBA00023128"/>
    </source>
</evidence>
<dbReference type="EMBL" id="JBBJBU010000003">
    <property type="protein sequence ID" value="KAK7206323.1"/>
    <property type="molecule type" value="Genomic_DNA"/>
</dbReference>
<dbReference type="InterPro" id="IPR051028">
    <property type="entry name" value="Mito_Solute_Carrier"/>
</dbReference>
<evidence type="ECO:0000256" key="13">
    <source>
        <dbReference type="SAM" id="MobiDB-lite"/>
    </source>
</evidence>
<dbReference type="InterPro" id="IPR023395">
    <property type="entry name" value="MCP_dom_sf"/>
</dbReference>
<dbReference type="SUPFAM" id="SSF103506">
    <property type="entry name" value="Mitochondrial carrier"/>
    <property type="match status" value="1"/>
</dbReference>
<evidence type="ECO:0000256" key="8">
    <source>
        <dbReference type="ARBA" id="ARBA00022989"/>
    </source>
</evidence>
<feature type="repeat" description="Solcar" evidence="11">
    <location>
        <begin position="301"/>
        <end position="389"/>
    </location>
</feature>
<dbReference type="InterPro" id="IPR018108">
    <property type="entry name" value="MCP_transmembrane"/>
</dbReference>
<keyword evidence="8" id="KW-1133">Transmembrane helix</keyword>
<dbReference type="RefSeq" id="XP_064769356.1">
    <property type="nucleotide sequence ID" value="XM_064912282.1"/>
</dbReference>
<evidence type="ECO:0000256" key="6">
    <source>
        <dbReference type="ARBA" id="ARBA00022792"/>
    </source>
</evidence>
<dbReference type="PANTHER" id="PTHR45678">
    <property type="entry name" value="MITOCHONDRIAL 2-OXODICARBOXYLATE CARRIER 1-RELATED"/>
    <property type="match status" value="1"/>
</dbReference>
<evidence type="ECO:0000256" key="10">
    <source>
        <dbReference type="ARBA" id="ARBA00023136"/>
    </source>
</evidence>
<name>A0ABR1FB22_9ASCO</name>
<evidence type="ECO:0000256" key="7">
    <source>
        <dbReference type="ARBA" id="ARBA00022837"/>
    </source>
</evidence>
<evidence type="ECO:0000256" key="12">
    <source>
        <dbReference type="RuleBase" id="RU000488"/>
    </source>
</evidence>
<keyword evidence="10 11" id="KW-0472">Membrane</keyword>
<organism evidence="14 15">
    <name type="scientific">Myxozyma melibiosi</name>
    <dbReference type="NCBI Taxonomy" id="54550"/>
    <lineage>
        <taxon>Eukaryota</taxon>
        <taxon>Fungi</taxon>
        <taxon>Dikarya</taxon>
        <taxon>Ascomycota</taxon>
        <taxon>Saccharomycotina</taxon>
        <taxon>Lipomycetes</taxon>
        <taxon>Lipomycetales</taxon>
        <taxon>Lipomycetaceae</taxon>
        <taxon>Myxozyma</taxon>
    </lineage>
</organism>
<dbReference type="PROSITE" id="PS50920">
    <property type="entry name" value="SOLCAR"/>
    <property type="match status" value="3"/>
</dbReference>
<keyword evidence="4 11" id="KW-0812">Transmembrane</keyword>
<keyword evidence="5" id="KW-0677">Repeat</keyword>
<dbReference type="GeneID" id="90037794"/>
<evidence type="ECO:0000313" key="15">
    <source>
        <dbReference type="Proteomes" id="UP001498771"/>
    </source>
</evidence>
<feature type="repeat" description="Solcar" evidence="11">
    <location>
        <begin position="103"/>
        <end position="195"/>
    </location>
</feature>
<dbReference type="Gene3D" id="1.50.40.10">
    <property type="entry name" value="Mitochondrial carrier domain"/>
    <property type="match status" value="1"/>
</dbReference>
<evidence type="ECO:0000256" key="1">
    <source>
        <dbReference type="ARBA" id="ARBA00004448"/>
    </source>
</evidence>
<evidence type="ECO:0000256" key="4">
    <source>
        <dbReference type="ARBA" id="ARBA00022692"/>
    </source>
</evidence>
<comment type="subcellular location">
    <subcellularLocation>
        <location evidence="1">Mitochondrion inner membrane</location>
        <topology evidence="1">Multi-pass membrane protein</topology>
    </subcellularLocation>
</comment>
<gene>
    <name evidence="14" type="ORF">BZA70DRAFT_276319</name>
</gene>
<reference evidence="14 15" key="1">
    <citation type="submission" date="2024-03" db="EMBL/GenBank/DDBJ databases">
        <title>Genome-scale model development and genomic sequencing of the oleaginous clade Lipomyces.</title>
        <authorList>
            <consortium name="Lawrence Berkeley National Laboratory"/>
            <person name="Czajka J.J."/>
            <person name="Han Y."/>
            <person name="Kim J."/>
            <person name="Mondo S.J."/>
            <person name="Hofstad B.A."/>
            <person name="Robles A."/>
            <person name="Haridas S."/>
            <person name="Riley R."/>
            <person name="LaButti K."/>
            <person name="Pangilinan J."/>
            <person name="Andreopoulos W."/>
            <person name="Lipzen A."/>
            <person name="Yan J."/>
            <person name="Wang M."/>
            <person name="Ng V."/>
            <person name="Grigoriev I.V."/>
            <person name="Spatafora J.W."/>
            <person name="Magnuson J.K."/>
            <person name="Baker S.E."/>
            <person name="Pomraning K.R."/>
        </authorList>
    </citation>
    <scope>NUCLEOTIDE SEQUENCE [LARGE SCALE GENOMIC DNA]</scope>
    <source>
        <strain evidence="14 15">Phaff 52-87</strain>
    </source>
</reference>
<evidence type="ECO:0000256" key="2">
    <source>
        <dbReference type="ARBA" id="ARBA00006375"/>
    </source>
</evidence>
<dbReference type="InterPro" id="IPR002067">
    <property type="entry name" value="MCP"/>
</dbReference>
<accession>A0ABR1FB22</accession>
<evidence type="ECO:0000256" key="11">
    <source>
        <dbReference type="PROSITE-ProRule" id="PRU00282"/>
    </source>
</evidence>
<comment type="caution">
    <text evidence="14">The sequence shown here is derived from an EMBL/GenBank/DDBJ whole genome shotgun (WGS) entry which is preliminary data.</text>
</comment>
<feature type="region of interest" description="Disordered" evidence="13">
    <location>
        <begin position="397"/>
        <end position="417"/>
    </location>
</feature>
<keyword evidence="15" id="KW-1185">Reference proteome</keyword>
<feature type="repeat" description="Solcar" evidence="11">
    <location>
        <begin position="203"/>
        <end position="291"/>
    </location>
</feature>
<comment type="similarity">
    <text evidence="2 12">Belongs to the mitochondrial carrier (TC 2.A.29) family.</text>
</comment>
<keyword evidence="7" id="KW-0106">Calcium</keyword>
<dbReference type="Pfam" id="PF00153">
    <property type="entry name" value="Mito_carr"/>
    <property type="match status" value="3"/>
</dbReference>
<evidence type="ECO:0000256" key="3">
    <source>
        <dbReference type="ARBA" id="ARBA00022448"/>
    </source>
</evidence>
<sequence>MVDVIVKGACEKSPDHKITRNDFADEAARKTLFSLFTPMEIDVLFHFASLDNSSGRLSVDDFRRVLDPSWQDPEILYNLSKAEKVEAAKNALNEPSQFLSQVFESAYHFLLGSVAGAFGATIVYPIDLVKTRMQNQRSSSKVPGQVLYKNSLDCFRKVIQREGVKGLYSGLGPQLIGVAPEKAIKLTVNDLARGMFTDEEGNISLKGEILSGASAGACQVVFTNPLEIVKIRLQIQGEVSKSVEGAPRRSAIWIVRHLGLLGLYKGATACLSRDVPFSAIYFPTYNHIKKDYFGEGPEKSLGTGQLLLAGAAAGMPAAYFTTPFDVIKTRLQAEARAGQTHYKNIAHCASTILREEGFKAFFKGGPARIFRSSPQFGCTLAMYELLQKMLPYHHSSGATEAGHSIPSGEPKSIDPDARNADFLRSRNALKILLDIDENFGKPPTLDKPTLKDSWKFIPGFRS</sequence>
<protein>
    <submittedName>
        <fullName evidence="14">Mitochondrial carrier domain-containing protein</fullName>
    </submittedName>
</protein>
<dbReference type="PRINTS" id="PR00926">
    <property type="entry name" value="MITOCARRIER"/>
</dbReference>
<evidence type="ECO:0000313" key="14">
    <source>
        <dbReference type="EMBL" id="KAK7206323.1"/>
    </source>
</evidence>
<evidence type="ECO:0000256" key="5">
    <source>
        <dbReference type="ARBA" id="ARBA00022737"/>
    </source>
</evidence>